<keyword evidence="3" id="KW-1185">Reference proteome</keyword>
<dbReference type="AlphaFoldDB" id="A0A9P5U2D6"/>
<feature type="signal peptide" evidence="1">
    <location>
        <begin position="1"/>
        <end position="24"/>
    </location>
</feature>
<name>A0A9P5U2D6_9AGAR</name>
<keyword evidence="1" id="KW-0732">Signal</keyword>
<dbReference type="EMBL" id="JADNRY010000169">
    <property type="protein sequence ID" value="KAF9062538.1"/>
    <property type="molecule type" value="Genomic_DNA"/>
</dbReference>
<sequence length="85" mass="9900">MPKLCAIYTVWTVVCVMVKMLCDCERRRSYGLPSNLKSSNIFQSLEARYLVVPRLLPYFTSQQQVDNQRKRHCLSVYGANTNPIR</sequence>
<proteinExistence type="predicted"/>
<evidence type="ECO:0000256" key="1">
    <source>
        <dbReference type="SAM" id="SignalP"/>
    </source>
</evidence>
<comment type="caution">
    <text evidence="2">The sequence shown here is derived from an EMBL/GenBank/DDBJ whole genome shotgun (WGS) entry which is preliminary data.</text>
</comment>
<feature type="chain" id="PRO_5040259032" description="Secreted protein" evidence="1">
    <location>
        <begin position="25"/>
        <end position="85"/>
    </location>
</feature>
<evidence type="ECO:0000313" key="3">
    <source>
        <dbReference type="Proteomes" id="UP000772434"/>
    </source>
</evidence>
<evidence type="ECO:0000313" key="2">
    <source>
        <dbReference type="EMBL" id="KAF9062538.1"/>
    </source>
</evidence>
<organism evidence="2 3">
    <name type="scientific">Rhodocollybia butyracea</name>
    <dbReference type="NCBI Taxonomy" id="206335"/>
    <lineage>
        <taxon>Eukaryota</taxon>
        <taxon>Fungi</taxon>
        <taxon>Dikarya</taxon>
        <taxon>Basidiomycota</taxon>
        <taxon>Agaricomycotina</taxon>
        <taxon>Agaricomycetes</taxon>
        <taxon>Agaricomycetidae</taxon>
        <taxon>Agaricales</taxon>
        <taxon>Marasmiineae</taxon>
        <taxon>Omphalotaceae</taxon>
        <taxon>Rhodocollybia</taxon>
    </lineage>
</organism>
<evidence type="ECO:0008006" key="4">
    <source>
        <dbReference type="Google" id="ProtNLM"/>
    </source>
</evidence>
<accession>A0A9P5U2D6</accession>
<reference evidence="2" key="1">
    <citation type="submission" date="2020-11" db="EMBL/GenBank/DDBJ databases">
        <authorList>
            <consortium name="DOE Joint Genome Institute"/>
            <person name="Ahrendt S."/>
            <person name="Riley R."/>
            <person name="Andreopoulos W."/>
            <person name="Labutti K."/>
            <person name="Pangilinan J."/>
            <person name="Ruiz-Duenas F.J."/>
            <person name="Barrasa J.M."/>
            <person name="Sanchez-Garcia M."/>
            <person name="Camarero S."/>
            <person name="Miyauchi S."/>
            <person name="Serrano A."/>
            <person name="Linde D."/>
            <person name="Babiker R."/>
            <person name="Drula E."/>
            <person name="Ayuso-Fernandez I."/>
            <person name="Pacheco R."/>
            <person name="Padilla G."/>
            <person name="Ferreira P."/>
            <person name="Barriuso J."/>
            <person name="Kellner H."/>
            <person name="Castanera R."/>
            <person name="Alfaro M."/>
            <person name="Ramirez L."/>
            <person name="Pisabarro A.G."/>
            <person name="Kuo A."/>
            <person name="Tritt A."/>
            <person name="Lipzen A."/>
            <person name="He G."/>
            <person name="Yan M."/>
            <person name="Ng V."/>
            <person name="Cullen D."/>
            <person name="Martin F."/>
            <person name="Rosso M.-N."/>
            <person name="Henrissat B."/>
            <person name="Hibbett D."/>
            <person name="Martinez A.T."/>
            <person name="Grigoriev I.V."/>
        </authorList>
    </citation>
    <scope>NUCLEOTIDE SEQUENCE</scope>
    <source>
        <strain evidence="2">AH 40177</strain>
    </source>
</reference>
<dbReference type="Proteomes" id="UP000772434">
    <property type="component" value="Unassembled WGS sequence"/>
</dbReference>
<protein>
    <recommendedName>
        <fullName evidence="4">Secreted protein</fullName>
    </recommendedName>
</protein>
<gene>
    <name evidence="2" type="ORF">BDP27DRAFT_279448</name>
</gene>